<dbReference type="EMBL" id="JAQQWE010000007">
    <property type="protein sequence ID" value="KAK7946183.1"/>
    <property type="molecule type" value="Genomic_DNA"/>
</dbReference>
<reference evidence="1 2" key="1">
    <citation type="submission" date="2023-01" db="EMBL/GenBank/DDBJ databases">
        <title>Analysis of 21 Apiospora genomes using comparative genomics revels a genus with tremendous synthesis potential of carbohydrate active enzymes and secondary metabolites.</title>
        <authorList>
            <person name="Sorensen T."/>
        </authorList>
    </citation>
    <scope>NUCLEOTIDE SEQUENCE [LARGE SCALE GENOMIC DNA]</scope>
    <source>
        <strain evidence="1 2">CBS 24483</strain>
    </source>
</reference>
<accession>A0ABR1Q2E9</accession>
<keyword evidence="2" id="KW-1185">Reference proteome</keyword>
<dbReference type="Proteomes" id="UP001391051">
    <property type="component" value="Unassembled WGS sequence"/>
</dbReference>
<evidence type="ECO:0000313" key="1">
    <source>
        <dbReference type="EMBL" id="KAK7946183.1"/>
    </source>
</evidence>
<name>A0ABR1Q2E9_9PEZI</name>
<dbReference type="RefSeq" id="XP_066696217.1">
    <property type="nucleotide sequence ID" value="XM_066846726.1"/>
</dbReference>
<organism evidence="1 2">
    <name type="scientific">Apiospora aurea</name>
    <dbReference type="NCBI Taxonomy" id="335848"/>
    <lineage>
        <taxon>Eukaryota</taxon>
        <taxon>Fungi</taxon>
        <taxon>Dikarya</taxon>
        <taxon>Ascomycota</taxon>
        <taxon>Pezizomycotina</taxon>
        <taxon>Sordariomycetes</taxon>
        <taxon>Xylariomycetidae</taxon>
        <taxon>Amphisphaeriales</taxon>
        <taxon>Apiosporaceae</taxon>
        <taxon>Apiospora</taxon>
    </lineage>
</organism>
<sequence length="143" mass="15919">MYLEKALARPDQHLPAPSSQGLIHHAVSTYLTRVLPAHPDVLKRHLEFTRASECADGILTITQIKLGRLTSHLKLVLNPVGGFPHEDISDAWNRLLPPGDDRMDAMYLAVMADIFPSLSDTGLRSGGMWDTRAHFRTLEAWVA</sequence>
<protein>
    <submittedName>
        <fullName evidence="1">Uncharacterized protein</fullName>
    </submittedName>
</protein>
<proteinExistence type="predicted"/>
<gene>
    <name evidence="1" type="ORF">PG986_010504</name>
</gene>
<comment type="caution">
    <text evidence="1">The sequence shown here is derived from an EMBL/GenBank/DDBJ whole genome shotgun (WGS) entry which is preliminary data.</text>
</comment>
<evidence type="ECO:0000313" key="2">
    <source>
        <dbReference type="Proteomes" id="UP001391051"/>
    </source>
</evidence>
<dbReference type="GeneID" id="92079788"/>